<comment type="caution">
    <text evidence="6">The sequence shown here is derived from an EMBL/GenBank/DDBJ whole genome shotgun (WGS) entry which is preliminary data.</text>
</comment>
<keyword evidence="4" id="KW-0560">Oxidoreductase</keyword>
<gene>
    <name evidence="6" type="ORF">JR050_13690</name>
</gene>
<sequence>MKVNVLIVGGGPAGISASIWCKRLDISHLLIEKDSQLGGQLSQIKNKIMDYPGFYGLTGSELLEHFFTHLNDIKSNYLCNTEIKIFDIEKKHMTIMTKGGEIQVQFDYVIFATGASLRTLGVPGEEEMVKRGEVYSASKDHHLFVNKKVAIIGGGDRAFEGALLLANAGAYVTLIHRSTMFRARKEYIVPVQEHPRISLLVNTEVLKISGENETRGIIVQSKGSNPYQLDTDAVLVRVGIQPNSEQIKGIVLTNREGYVITDEYGKTSHDNIYAIGDLCNKPEYTSISTSVGQGMVTTKNISLLLEKQV</sequence>
<dbReference type="SUPFAM" id="SSF51905">
    <property type="entry name" value="FAD/NAD(P)-binding domain"/>
    <property type="match status" value="1"/>
</dbReference>
<protein>
    <submittedName>
        <fullName evidence="6">FAD-dependent oxidoreductase</fullName>
    </submittedName>
</protein>
<dbReference type="Gene3D" id="3.50.50.60">
    <property type="entry name" value="FAD/NAD(P)-binding domain"/>
    <property type="match status" value="2"/>
</dbReference>
<proteinExistence type="predicted"/>
<organism evidence="6 7">
    <name type="scientific">Bacillus suaedaesalsae</name>
    <dbReference type="NCBI Taxonomy" id="2810349"/>
    <lineage>
        <taxon>Bacteria</taxon>
        <taxon>Bacillati</taxon>
        <taxon>Bacillota</taxon>
        <taxon>Bacilli</taxon>
        <taxon>Bacillales</taxon>
        <taxon>Bacillaceae</taxon>
        <taxon>Bacillus</taxon>
    </lineage>
</organism>
<evidence type="ECO:0000256" key="3">
    <source>
        <dbReference type="ARBA" id="ARBA00022630"/>
    </source>
</evidence>
<feature type="domain" description="FAD/NAD(P)-binding" evidence="5">
    <location>
        <begin position="4"/>
        <end position="294"/>
    </location>
</feature>
<keyword evidence="7" id="KW-1185">Reference proteome</keyword>
<keyword evidence="3" id="KW-0285">Flavoprotein</keyword>
<dbReference type="InterPro" id="IPR023753">
    <property type="entry name" value="FAD/NAD-binding_dom"/>
</dbReference>
<dbReference type="PRINTS" id="PR00368">
    <property type="entry name" value="FADPNR"/>
</dbReference>
<dbReference type="InterPro" id="IPR050097">
    <property type="entry name" value="Ferredoxin-NADP_redctase_2"/>
</dbReference>
<comment type="cofactor">
    <cofactor evidence="1">
        <name>FAD</name>
        <dbReference type="ChEBI" id="CHEBI:57692"/>
    </cofactor>
</comment>
<name>A0ABS2DML5_9BACI</name>
<evidence type="ECO:0000256" key="4">
    <source>
        <dbReference type="ARBA" id="ARBA00023002"/>
    </source>
</evidence>
<accession>A0ABS2DML5</accession>
<evidence type="ECO:0000256" key="2">
    <source>
        <dbReference type="ARBA" id="ARBA00011738"/>
    </source>
</evidence>
<evidence type="ECO:0000313" key="6">
    <source>
        <dbReference type="EMBL" id="MBM6618718.1"/>
    </source>
</evidence>
<reference evidence="6 7" key="1">
    <citation type="submission" date="2021-02" db="EMBL/GenBank/DDBJ databases">
        <title>Bacillus sp. RD4P76, an endophyte from a halophyte.</title>
        <authorList>
            <person name="Sun J.-Q."/>
        </authorList>
    </citation>
    <scope>NUCLEOTIDE SEQUENCE [LARGE SCALE GENOMIC DNA]</scope>
    <source>
        <strain evidence="6 7">RD4P76</strain>
    </source>
</reference>
<evidence type="ECO:0000256" key="1">
    <source>
        <dbReference type="ARBA" id="ARBA00001974"/>
    </source>
</evidence>
<dbReference type="RefSeq" id="WP_204204064.1">
    <property type="nucleotide sequence ID" value="NZ_JAFELM010000034.1"/>
</dbReference>
<comment type="subunit">
    <text evidence="2">Homodimer.</text>
</comment>
<dbReference type="InterPro" id="IPR036188">
    <property type="entry name" value="FAD/NAD-bd_sf"/>
</dbReference>
<evidence type="ECO:0000313" key="7">
    <source>
        <dbReference type="Proteomes" id="UP001518925"/>
    </source>
</evidence>
<dbReference type="Proteomes" id="UP001518925">
    <property type="component" value="Unassembled WGS sequence"/>
</dbReference>
<dbReference type="Pfam" id="PF07992">
    <property type="entry name" value="Pyr_redox_2"/>
    <property type="match status" value="1"/>
</dbReference>
<dbReference type="PANTHER" id="PTHR48105">
    <property type="entry name" value="THIOREDOXIN REDUCTASE 1-RELATED-RELATED"/>
    <property type="match status" value="1"/>
</dbReference>
<evidence type="ECO:0000259" key="5">
    <source>
        <dbReference type="Pfam" id="PF07992"/>
    </source>
</evidence>
<dbReference type="PRINTS" id="PR00469">
    <property type="entry name" value="PNDRDTASEII"/>
</dbReference>
<dbReference type="EMBL" id="JAFELM010000034">
    <property type="protein sequence ID" value="MBM6618718.1"/>
    <property type="molecule type" value="Genomic_DNA"/>
</dbReference>